<dbReference type="Gene3D" id="3.40.50.150">
    <property type="entry name" value="Vaccinia Virus protein VP39"/>
    <property type="match status" value="1"/>
</dbReference>
<dbReference type="GO" id="GO:0032259">
    <property type="term" value="P:methylation"/>
    <property type="evidence" value="ECO:0007669"/>
    <property type="project" value="UniProtKB-KW"/>
</dbReference>
<evidence type="ECO:0000313" key="2">
    <source>
        <dbReference type="Proteomes" id="UP000001062"/>
    </source>
</evidence>
<dbReference type="SUPFAM" id="SSF53335">
    <property type="entry name" value="S-adenosyl-L-methionine-dependent methyltransferases"/>
    <property type="match status" value="1"/>
</dbReference>
<keyword evidence="1" id="KW-0489">Methyltransferase</keyword>
<dbReference type="AlphaFoldDB" id="F2JZU9"/>
<dbReference type="GO" id="GO:0008168">
    <property type="term" value="F:methyltransferase activity"/>
    <property type="evidence" value="ECO:0007669"/>
    <property type="project" value="UniProtKB-KW"/>
</dbReference>
<reference evidence="1 2" key="1">
    <citation type="journal article" date="2012" name="Stand. Genomic Sci.">
        <title>Complete genome sequence of the melanogenic marine bacterium Marinomonas mediterranea type strain (MMB-1(T)).</title>
        <authorList>
            <person name="Lucas-Elio P."/>
            <person name="Goodwin L."/>
            <person name="Woyke T."/>
            <person name="Pitluck S."/>
            <person name="Nolan M."/>
            <person name="Kyrpides N.C."/>
            <person name="Detter J.C."/>
            <person name="Copeland A."/>
            <person name="Teshima H."/>
            <person name="Bruce D."/>
            <person name="Detter C."/>
            <person name="Tapia R."/>
            <person name="Han S."/>
            <person name="Land M.L."/>
            <person name="Ivanova N."/>
            <person name="Mikhailova N."/>
            <person name="Johnston A.W."/>
            <person name="Sanchez-Amat A."/>
        </authorList>
    </citation>
    <scope>NUCLEOTIDE SEQUENCE [LARGE SCALE GENOMIC DNA]</scope>
    <source>
        <strain evidence="2">ATCC 700492 / JCM 21426 / NBRC 103028 / MMB-1</strain>
    </source>
</reference>
<dbReference type="InterPro" id="IPR029063">
    <property type="entry name" value="SAM-dependent_MTases_sf"/>
</dbReference>
<dbReference type="EMBL" id="CP002583">
    <property type="protein sequence ID" value="ADZ92061.1"/>
    <property type="molecule type" value="Genomic_DNA"/>
</dbReference>
<keyword evidence="2" id="KW-1185">Reference proteome</keyword>
<proteinExistence type="predicted"/>
<dbReference type="OrthoDB" id="6191410at2"/>
<dbReference type="Proteomes" id="UP000001062">
    <property type="component" value="Chromosome"/>
</dbReference>
<organism evidence="1 2">
    <name type="scientific">Marinomonas mediterranea (strain ATCC 700492 / JCM 21426 / NBRC 103028 / MMB-1)</name>
    <dbReference type="NCBI Taxonomy" id="717774"/>
    <lineage>
        <taxon>Bacteria</taxon>
        <taxon>Pseudomonadati</taxon>
        <taxon>Pseudomonadota</taxon>
        <taxon>Gammaproteobacteria</taxon>
        <taxon>Oceanospirillales</taxon>
        <taxon>Oceanospirillaceae</taxon>
        <taxon>Marinomonas</taxon>
    </lineage>
</organism>
<gene>
    <name evidence="1" type="ordered locus">Marme_2838</name>
</gene>
<dbReference type="KEGG" id="mme:Marme_2838"/>
<evidence type="ECO:0000313" key="1">
    <source>
        <dbReference type="EMBL" id="ADZ92061.1"/>
    </source>
</evidence>
<protein>
    <submittedName>
        <fullName evidence="1">SAM-dependent methyltransferase</fullName>
    </submittedName>
</protein>
<dbReference type="RefSeq" id="WP_013661964.1">
    <property type="nucleotide sequence ID" value="NC_015276.1"/>
</dbReference>
<dbReference type="STRING" id="717774.Marme_2838"/>
<name>F2JZU9_MARM1</name>
<dbReference type="HOGENOM" id="CLU_075049_0_0_6"/>
<keyword evidence="1" id="KW-0808">Transferase</keyword>
<dbReference type="eggNOG" id="COG2226">
    <property type="taxonomic scope" value="Bacteria"/>
</dbReference>
<accession>F2JZU9</accession>
<sequence length="246" mass="28571">MLDDQSRQFFQQWYQTSLGEQLLKREIQAINEEMDHGVGYYLSIQTPLKALDITNHRMREAFHIAPTLELGAPDSSIIARSSELPLEGDGVDLHVLHHTLDVSLEPHDDLREAARTLLPSGKLIIVGFNPWSMWGIRRVFSKRKKAPWCGRFISHARLEDWLKVAGLTLEKRQFISYAPPVQSDKWRSRFHWLGQYFKFLKLPFGGVYILTVTKETKRFIPIKPRWRGARVRVTPLTKPTIKEISD</sequence>
<dbReference type="PATRIC" id="fig|717774.3.peg.2921"/>